<evidence type="ECO:0000313" key="4">
    <source>
        <dbReference type="Proteomes" id="UP001328107"/>
    </source>
</evidence>
<dbReference type="InterPro" id="IPR004151">
    <property type="entry name" value="7TM_GPCR_serpentine_rcpt_Sre"/>
</dbReference>
<protein>
    <recommendedName>
        <fullName evidence="5">G protein-coupled receptor</fullName>
    </recommendedName>
</protein>
<dbReference type="GO" id="GO:0016020">
    <property type="term" value="C:membrane"/>
    <property type="evidence" value="ECO:0007669"/>
    <property type="project" value="InterPro"/>
</dbReference>
<name>A0AAN5CMP2_9BILA</name>
<reference evidence="4" key="1">
    <citation type="submission" date="2022-10" db="EMBL/GenBank/DDBJ databases">
        <title>Genome assembly of Pristionchus species.</title>
        <authorList>
            <person name="Yoshida K."/>
            <person name="Sommer R.J."/>
        </authorList>
    </citation>
    <scope>NUCLEOTIDE SEQUENCE [LARGE SCALE GENOMIC DNA]</scope>
    <source>
        <strain evidence="4">RS5460</strain>
    </source>
</reference>
<dbReference type="EMBL" id="BTRK01000004">
    <property type="protein sequence ID" value="GMR47252.1"/>
    <property type="molecule type" value="Genomic_DNA"/>
</dbReference>
<feature type="transmembrane region" description="Helical" evidence="2">
    <location>
        <begin position="86"/>
        <end position="109"/>
    </location>
</feature>
<accession>A0AAN5CMP2</accession>
<dbReference type="Pfam" id="PF03125">
    <property type="entry name" value="Sre"/>
    <property type="match status" value="1"/>
</dbReference>
<dbReference type="AlphaFoldDB" id="A0AAN5CMP2"/>
<feature type="transmembrane region" description="Helical" evidence="2">
    <location>
        <begin position="52"/>
        <end position="74"/>
    </location>
</feature>
<organism evidence="3 4">
    <name type="scientific">Pristionchus mayeri</name>
    <dbReference type="NCBI Taxonomy" id="1317129"/>
    <lineage>
        <taxon>Eukaryota</taxon>
        <taxon>Metazoa</taxon>
        <taxon>Ecdysozoa</taxon>
        <taxon>Nematoda</taxon>
        <taxon>Chromadorea</taxon>
        <taxon>Rhabditida</taxon>
        <taxon>Rhabditina</taxon>
        <taxon>Diplogasteromorpha</taxon>
        <taxon>Diplogasteroidea</taxon>
        <taxon>Neodiplogasteridae</taxon>
        <taxon>Pristionchus</taxon>
    </lineage>
</organism>
<dbReference type="PANTHER" id="PTHR23128">
    <property type="entry name" value="SERPENTINE RECEPTOR, CLASS E (EPSILON)-RELATED"/>
    <property type="match status" value="1"/>
</dbReference>
<feature type="non-terminal residue" evidence="3">
    <location>
        <position position="1"/>
    </location>
</feature>
<dbReference type="GO" id="GO:0007606">
    <property type="term" value="P:sensory perception of chemical stimulus"/>
    <property type="evidence" value="ECO:0007669"/>
    <property type="project" value="InterPro"/>
</dbReference>
<keyword evidence="2" id="KW-0812">Transmembrane</keyword>
<evidence type="ECO:0000256" key="1">
    <source>
        <dbReference type="ARBA" id="ARBA00006803"/>
    </source>
</evidence>
<evidence type="ECO:0000256" key="2">
    <source>
        <dbReference type="SAM" id="Phobius"/>
    </source>
</evidence>
<sequence>NQVKVMHINMNILNTYTINVLAQINLLTRLILMGAEHYDMLDGISDMIISVSLMKTFVWVSMYNYVSFITYAALMFSTDYETNRRVWVSCLIIFGNSLFSGIVTFVLEFDFINGVIYVLITFCFSNLSCVAFMLIKAENIREDIRLNSFHIRKKSYTVSLRWQVKDNVRVDKDTRFLVVGAAVQISFYLPFFFVPPLFLGENAEWRSTLELSKALFQLLSAYGFGIAELFVLFAFSRHKEFVKSALGRPTT</sequence>
<dbReference type="PANTHER" id="PTHR23128:SF132">
    <property type="entry name" value="SERPENTINE RECEPTOR, CLASS E (EPSILON)-RELATED"/>
    <property type="match status" value="1"/>
</dbReference>
<keyword evidence="2" id="KW-0472">Membrane</keyword>
<feature type="transmembrane region" description="Helical" evidence="2">
    <location>
        <begin position="214"/>
        <end position="235"/>
    </location>
</feature>
<feature type="transmembrane region" description="Helical" evidence="2">
    <location>
        <begin position="176"/>
        <end position="194"/>
    </location>
</feature>
<keyword evidence="2" id="KW-1133">Transmembrane helix</keyword>
<feature type="transmembrane region" description="Helical" evidence="2">
    <location>
        <begin position="115"/>
        <end position="135"/>
    </location>
</feature>
<feature type="transmembrane region" description="Helical" evidence="2">
    <location>
        <begin position="12"/>
        <end position="32"/>
    </location>
</feature>
<evidence type="ECO:0008006" key="5">
    <source>
        <dbReference type="Google" id="ProtNLM"/>
    </source>
</evidence>
<proteinExistence type="inferred from homology"/>
<comment type="caution">
    <text evidence="3">The sequence shown here is derived from an EMBL/GenBank/DDBJ whole genome shotgun (WGS) entry which is preliminary data.</text>
</comment>
<dbReference type="Proteomes" id="UP001328107">
    <property type="component" value="Unassembled WGS sequence"/>
</dbReference>
<feature type="non-terminal residue" evidence="3">
    <location>
        <position position="251"/>
    </location>
</feature>
<comment type="similarity">
    <text evidence="1">Belongs to the nematode receptor-like protein sre family.</text>
</comment>
<keyword evidence="4" id="KW-1185">Reference proteome</keyword>
<evidence type="ECO:0000313" key="3">
    <source>
        <dbReference type="EMBL" id="GMR47252.1"/>
    </source>
</evidence>
<gene>
    <name evidence="3" type="ORF">PMAYCL1PPCAC_17447</name>
</gene>